<dbReference type="EMBL" id="JBFOLK010000010">
    <property type="protein sequence ID" value="KAL2480513.1"/>
    <property type="molecule type" value="Genomic_DNA"/>
</dbReference>
<organism evidence="1 2">
    <name type="scientific">Abeliophyllum distichum</name>
    <dbReference type="NCBI Taxonomy" id="126358"/>
    <lineage>
        <taxon>Eukaryota</taxon>
        <taxon>Viridiplantae</taxon>
        <taxon>Streptophyta</taxon>
        <taxon>Embryophyta</taxon>
        <taxon>Tracheophyta</taxon>
        <taxon>Spermatophyta</taxon>
        <taxon>Magnoliopsida</taxon>
        <taxon>eudicotyledons</taxon>
        <taxon>Gunneridae</taxon>
        <taxon>Pentapetalae</taxon>
        <taxon>asterids</taxon>
        <taxon>lamiids</taxon>
        <taxon>Lamiales</taxon>
        <taxon>Oleaceae</taxon>
        <taxon>Forsythieae</taxon>
        <taxon>Abeliophyllum</taxon>
    </lineage>
</organism>
<evidence type="ECO:0000313" key="2">
    <source>
        <dbReference type="Proteomes" id="UP001604336"/>
    </source>
</evidence>
<dbReference type="Proteomes" id="UP001604336">
    <property type="component" value="Unassembled WGS sequence"/>
</dbReference>
<evidence type="ECO:0000313" key="1">
    <source>
        <dbReference type="EMBL" id="KAL2480513.1"/>
    </source>
</evidence>
<gene>
    <name evidence="1" type="ORF">Adt_33479</name>
</gene>
<keyword evidence="2" id="KW-1185">Reference proteome</keyword>
<accession>A0ABD1QWB8</accession>
<comment type="caution">
    <text evidence="1">The sequence shown here is derived from an EMBL/GenBank/DDBJ whole genome shotgun (WGS) entry which is preliminary data.</text>
</comment>
<sequence length="106" mass="12090">MIDTGATHNYLASLEVERLRLVRNKGLEFLRDTKTLVLPFFDSLMMMGSKPCVISTLLGKMGEKIISVTQFSNGFKQNEPLFLCTFRLEKIEEATGPIPKRVRRLL</sequence>
<proteinExistence type="predicted"/>
<protein>
    <submittedName>
        <fullName evidence="1">Uncharacterized protein</fullName>
    </submittedName>
</protein>
<dbReference type="AlphaFoldDB" id="A0ABD1QWB8"/>
<name>A0ABD1QWB8_9LAMI</name>
<reference evidence="2" key="1">
    <citation type="submission" date="2024-07" db="EMBL/GenBank/DDBJ databases">
        <title>Two chromosome-level genome assemblies of Korean endemic species Abeliophyllum distichum and Forsythia ovata (Oleaceae).</title>
        <authorList>
            <person name="Jang H."/>
        </authorList>
    </citation>
    <scope>NUCLEOTIDE SEQUENCE [LARGE SCALE GENOMIC DNA]</scope>
</reference>